<evidence type="ECO:0000313" key="1">
    <source>
        <dbReference type="EMBL" id="WGV15476.1"/>
    </source>
</evidence>
<keyword evidence="2" id="KW-1185">Reference proteome</keyword>
<sequence>MTRLFAFASLALLAACGVDGPPIPPSQVPAEPPPPAVTISGQAQIGVVGGNG</sequence>
<reference evidence="1 2" key="1">
    <citation type="submission" date="2023-04" db="EMBL/GenBank/DDBJ databases">
        <title>YMD61, complete Genome.</title>
        <authorList>
            <person name="Zhang J."/>
        </authorList>
    </citation>
    <scope>NUCLEOTIDE SEQUENCE [LARGE SCALE GENOMIC DNA]</scope>
    <source>
        <strain evidence="1 2">YMD61</strain>
    </source>
</reference>
<gene>
    <name evidence="1" type="ORF">QF092_14570</name>
</gene>
<dbReference type="Proteomes" id="UP001230978">
    <property type="component" value="Chromosome"/>
</dbReference>
<name>A0ABY8Q4G2_9RHOB</name>
<evidence type="ECO:0000313" key="2">
    <source>
        <dbReference type="Proteomes" id="UP001230978"/>
    </source>
</evidence>
<accession>A0ABY8Q4G2</accession>
<dbReference type="EMBL" id="CP124535">
    <property type="protein sequence ID" value="WGV15476.1"/>
    <property type="molecule type" value="Genomic_DNA"/>
</dbReference>
<protein>
    <submittedName>
        <fullName evidence="1">Argininosuccinate lyase</fullName>
    </submittedName>
</protein>
<proteinExistence type="predicted"/>
<keyword evidence="1" id="KW-0456">Lyase</keyword>
<dbReference type="RefSeq" id="WP_281464886.1">
    <property type="nucleotide sequence ID" value="NZ_CP124535.1"/>
</dbReference>
<dbReference type="GO" id="GO:0016829">
    <property type="term" value="F:lyase activity"/>
    <property type="evidence" value="ECO:0007669"/>
    <property type="project" value="UniProtKB-KW"/>
</dbReference>
<organism evidence="1 2">
    <name type="scientific">Fuscovulum ytuae</name>
    <dbReference type="NCBI Taxonomy" id="3042299"/>
    <lineage>
        <taxon>Bacteria</taxon>
        <taxon>Pseudomonadati</taxon>
        <taxon>Pseudomonadota</taxon>
        <taxon>Alphaproteobacteria</taxon>
        <taxon>Rhodobacterales</taxon>
        <taxon>Paracoccaceae</taxon>
        <taxon>Fuscovulum</taxon>
    </lineage>
</organism>
<dbReference type="PROSITE" id="PS51257">
    <property type="entry name" value="PROKAR_LIPOPROTEIN"/>
    <property type="match status" value="1"/>
</dbReference>